<evidence type="ECO:0000313" key="2">
    <source>
        <dbReference type="Proteomes" id="UP000320386"/>
    </source>
</evidence>
<sequence length="263" mass="29906">MSTTGEELISTNRRHDVILFDVDGCLVAEHTEILNIPALARVAEYNRIAIEQRDRPEITLCTGRPQPFAECMTRLLGNLDLPIICENGVYLFHPREHRYDMDPAITDDHITAIEDAKHWVLHTFAKDGLTIQPGKEASFSPYHAHPPALDPMIPRIREEAEKRGWPIRVSRSWNYINCDLQHISKRTGIARFFDATGLRHDRAAGVGDTLGDTAIAEAVDWFACPNNADPKLKEHAHFVARQDEILGSLEILEELEQREPQRH</sequence>
<dbReference type="Proteomes" id="UP000320386">
    <property type="component" value="Chromosome"/>
</dbReference>
<dbReference type="EMBL" id="CP036280">
    <property type="protein sequence ID" value="QDU70313.1"/>
    <property type="molecule type" value="Genomic_DNA"/>
</dbReference>
<dbReference type="GO" id="GO:0000287">
    <property type="term" value="F:magnesium ion binding"/>
    <property type="evidence" value="ECO:0007669"/>
    <property type="project" value="TreeGrafter"/>
</dbReference>
<accession>A0A518BTL3</accession>
<dbReference type="InterPro" id="IPR023214">
    <property type="entry name" value="HAD_sf"/>
</dbReference>
<dbReference type="KEGG" id="mcad:Pan265_01360"/>
<protein>
    <submittedName>
        <fullName evidence="1">Phosphoglycolate phosphatase</fullName>
    </submittedName>
</protein>
<gene>
    <name evidence="1" type="ORF">Pan265_01360</name>
</gene>
<dbReference type="RefSeq" id="WP_145444351.1">
    <property type="nucleotide sequence ID" value="NZ_CP036280.1"/>
</dbReference>
<keyword evidence="2" id="KW-1185">Reference proteome</keyword>
<dbReference type="PANTHER" id="PTHR10000">
    <property type="entry name" value="PHOSPHOSERINE PHOSPHATASE"/>
    <property type="match status" value="1"/>
</dbReference>
<dbReference type="GO" id="GO:0016791">
    <property type="term" value="F:phosphatase activity"/>
    <property type="evidence" value="ECO:0007669"/>
    <property type="project" value="TreeGrafter"/>
</dbReference>
<dbReference type="SUPFAM" id="SSF56784">
    <property type="entry name" value="HAD-like"/>
    <property type="match status" value="1"/>
</dbReference>
<proteinExistence type="predicted"/>
<dbReference type="Gene3D" id="3.90.1070.10">
    <property type="match status" value="1"/>
</dbReference>
<evidence type="ECO:0000313" key="1">
    <source>
        <dbReference type="EMBL" id="QDU70313.1"/>
    </source>
</evidence>
<dbReference type="InterPro" id="IPR036412">
    <property type="entry name" value="HAD-like_sf"/>
</dbReference>
<dbReference type="AlphaFoldDB" id="A0A518BTL3"/>
<name>A0A518BTL3_9BACT</name>
<reference evidence="1 2" key="1">
    <citation type="submission" date="2019-02" db="EMBL/GenBank/DDBJ databases">
        <title>Deep-cultivation of Planctomycetes and their phenomic and genomic characterization uncovers novel biology.</title>
        <authorList>
            <person name="Wiegand S."/>
            <person name="Jogler M."/>
            <person name="Boedeker C."/>
            <person name="Pinto D."/>
            <person name="Vollmers J."/>
            <person name="Rivas-Marin E."/>
            <person name="Kohn T."/>
            <person name="Peeters S.H."/>
            <person name="Heuer A."/>
            <person name="Rast P."/>
            <person name="Oberbeckmann S."/>
            <person name="Bunk B."/>
            <person name="Jeske O."/>
            <person name="Meyerdierks A."/>
            <person name="Storesund J.E."/>
            <person name="Kallscheuer N."/>
            <person name="Luecker S."/>
            <person name="Lage O.M."/>
            <person name="Pohl T."/>
            <person name="Merkel B.J."/>
            <person name="Hornburger P."/>
            <person name="Mueller R.-W."/>
            <person name="Bruemmer F."/>
            <person name="Labrenz M."/>
            <person name="Spormann A.M."/>
            <person name="Op den Camp H."/>
            <person name="Overmann J."/>
            <person name="Amann R."/>
            <person name="Jetten M.S.M."/>
            <person name="Mascher T."/>
            <person name="Medema M.H."/>
            <person name="Devos D.P."/>
            <person name="Kaster A.-K."/>
            <person name="Ovreas L."/>
            <person name="Rohde M."/>
            <person name="Galperin M.Y."/>
            <person name="Jogler C."/>
        </authorList>
    </citation>
    <scope>NUCLEOTIDE SEQUENCE [LARGE SCALE GENOMIC DNA]</scope>
    <source>
        <strain evidence="1 2">Pan265</strain>
    </source>
</reference>
<dbReference type="Gene3D" id="3.40.50.1000">
    <property type="entry name" value="HAD superfamily/HAD-like"/>
    <property type="match status" value="1"/>
</dbReference>
<organism evidence="1 2">
    <name type="scientific">Mucisphaera calidilacus</name>
    <dbReference type="NCBI Taxonomy" id="2527982"/>
    <lineage>
        <taxon>Bacteria</taxon>
        <taxon>Pseudomonadati</taxon>
        <taxon>Planctomycetota</taxon>
        <taxon>Phycisphaerae</taxon>
        <taxon>Phycisphaerales</taxon>
        <taxon>Phycisphaeraceae</taxon>
        <taxon>Mucisphaera</taxon>
    </lineage>
</organism>
<dbReference type="GO" id="GO:0005829">
    <property type="term" value="C:cytosol"/>
    <property type="evidence" value="ECO:0007669"/>
    <property type="project" value="TreeGrafter"/>
</dbReference>
<dbReference type="OrthoDB" id="9810101at2"/>
<dbReference type="PANTHER" id="PTHR10000:SF8">
    <property type="entry name" value="HAD SUPERFAMILY HYDROLASE-LIKE, TYPE 3"/>
    <property type="match status" value="1"/>
</dbReference>
<dbReference type="Pfam" id="PF08282">
    <property type="entry name" value="Hydrolase_3"/>
    <property type="match status" value="2"/>
</dbReference>